<dbReference type="AlphaFoldDB" id="A0A914XG73"/>
<evidence type="ECO:0000313" key="3">
    <source>
        <dbReference type="Proteomes" id="UP000887566"/>
    </source>
</evidence>
<feature type="signal peptide" evidence="1">
    <location>
        <begin position="1"/>
        <end position="19"/>
    </location>
</feature>
<feature type="domain" description="Ground-like" evidence="2">
    <location>
        <begin position="71"/>
        <end position="138"/>
    </location>
</feature>
<keyword evidence="1" id="KW-0732">Signal</keyword>
<feature type="chain" id="PRO_5037363650" evidence="1">
    <location>
        <begin position="20"/>
        <end position="142"/>
    </location>
</feature>
<dbReference type="InterPro" id="IPR007284">
    <property type="entry name" value="Ground-like_dom"/>
</dbReference>
<dbReference type="Proteomes" id="UP000887566">
    <property type="component" value="Unplaced"/>
</dbReference>
<name>A0A914XG73_9BILA</name>
<organism evidence="3 4">
    <name type="scientific">Plectus sambesii</name>
    <dbReference type="NCBI Taxonomy" id="2011161"/>
    <lineage>
        <taxon>Eukaryota</taxon>
        <taxon>Metazoa</taxon>
        <taxon>Ecdysozoa</taxon>
        <taxon>Nematoda</taxon>
        <taxon>Chromadorea</taxon>
        <taxon>Plectida</taxon>
        <taxon>Plectina</taxon>
        <taxon>Plectoidea</taxon>
        <taxon>Plectidae</taxon>
        <taxon>Plectus</taxon>
    </lineage>
</organism>
<sequence>MRSIFLFACLLMAIEFGACTFWPFVPWGGPTQYSQLAYSQPAYQYASYPWGYGRKRRQAVIEVNLSEMLNPVCNSKQLNNLMVENMSDNPEESARVIQHAAKELGDFNVFCATGEFGYKIDSNLFCKVQVADLVCYAFSSQH</sequence>
<dbReference type="WBParaSite" id="PSAMB.scaffold843size40342.g9155.t1">
    <property type="protein sequence ID" value="PSAMB.scaffold843size40342.g9155.t1"/>
    <property type="gene ID" value="PSAMB.scaffold843size40342.g9155"/>
</dbReference>
<proteinExistence type="predicted"/>
<evidence type="ECO:0000313" key="4">
    <source>
        <dbReference type="WBParaSite" id="PSAMB.scaffold843size40342.g9155.t1"/>
    </source>
</evidence>
<evidence type="ECO:0000256" key="1">
    <source>
        <dbReference type="SAM" id="SignalP"/>
    </source>
</evidence>
<dbReference type="Pfam" id="PF04155">
    <property type="entry name" value="Ground-like"/>
    <property type="match status" value="1"/>
</dbReference>
<accession>A0A914XG73</accession>
<reference evidence="4" key="1">
    <citation type="submission" date="2022-11" db="UniProtKB">
        <authorList>
            <consortium name="WormBaseParasite"/>
        </authorList>
    </citation>
    <scope>IDENTIFICATION</scope>
</reference>
<protein>
    <submittedName>
        <fullName evidence="4">Ground-like domain-containing protein</fullName>
    </submittedName>
</protein>
<evidence type="ECO:0000259" key="2">
    <source>
        <dbReference type="Pfam" id="PF04155"/>
    </source>
</evidence>
<keyword evidence="3" id="KW-1185">Reference proteome</keyword>